<dbReference type="GO" id="GO:0004467">
    <property type="term" value="F:long-chain fatty acid-CoA ligase activity"/>
    <property type="evidence" value="ECO:0007669"/>
    <property type="project" value="TreeGrafter"/>
</dbReference>
<dbReference type="OrthoDB" id="10253869at2759"/>
<organism evidence="4 5">
    <name type="scientific">Allacma fusca</name>
    <dbReference type="NCBI Taxonomy" id="39272"/>
    <lineage>
        <taxon>Eukaryota</taxon>
        <taxon>Metazoa</taxon>
        <taxon>Ecdysozoa</taxon>
        <taxon>Arthropoda</taxon>
        <taxon>Hexapoda</taxon>
        <taxon>Collembola</taxon>
        <taxon>Symphypleona</taxon>
        <taxon>Sminthuridae</taxon>
        <taxon>Allacma</taxon>
    </lineage>
</organism>
<dbReference type="InterPro" id="IPR000873">
    <property type="entry name" value="AMP-dep_synth/lig_dom"/>
</dbReference>
<dbReference type="AlphaFoldDB" id="A0A8J2LHG2"/>
<reference evidence="4" key="1">
    <citation type="submission" date="2021-06" db="EMBL/GenBank/DDBJ databases">
        <authorList>
            <person name="Hodson N. C."/>
            <person name="Mongue J. A."/>
            <person name="Jaron S. K."/>
        </authorList>
    </citation>
    <scope>NUCLEOTIDE SEQUENCE</scope>
</reference>
<evidence type="ECO:0000313" key="4">
    <source>
        <dbReference type="EMBL" id="CAG7836387.1"/>
    </source>
</evidence>
<evidence type="ECO:0000256" key="1">
    <source>
        <dbReference type="ARBA" id="ARBA00004275"/>
    </source>
</evidence>
<dbReference type="GO" id="GO:0046949">
    <property type="term" value="P:fatty-acyl-CoA biosynthetic process"/>
    <property type="evidence" value="ECO:0007669"/>
    <property type="project" value="TreeGrafter"/>
</dbReference>
<evidence type="ECO:0000313" key="5">
    <source>
        <dbReference type="Proteomes" id="UP000708208"/>
    </source>
</evidence>
<keyword evidence="2" id="KW-0576">Peroxisome</keyword>
<gene>
    <name evidence="4" type="ORF">AFUS01_LOCUS45635</name>
</gene>
<dbReference type="GO" id="GO:0005777">
    <property type="term" value="C:peroxisome"/>
    <property type="evidence" value="ECO:0007669"/>
    <property type="project" value="UniProtKB-SubCell"/>
</dbReference>
<dbReference type="EMBL" id="CAJVCH010571006">
    <property type="protein sequence ID" value="CAG7836387.1"/>
    <property type="molecule type" value="Genomic_DNA"/>
</dbReference>
<feature type="domain" description="AMP-dependent synthetase/ligase" evidence="3">
    <location>
        <begin position="73"/>
        <end position="236"/>
    </location>
</feature>
<keyword evidence="5" id="KW-1185">Reference proteome</keyword>
<evidence type="ECO:0000256" key="2">
    <source>
        <dbReference type="ARBA" id="ARBA00023140"/>
    </source>
</evidence>
<comment type="subcellular location">
    <subcellularLocation>
        <location evidence="1">Peroxisome</location>
    </subcellularLocation>
</comment>
<evidence type="ECO:0000259" key="3">
    <source>
        <dbReference type="Pfam" id="PF00501"/>
    </source>
</evidence>
<proteinExistence type="predicted"/>
<dbReference type="PANTHER" id="PTHR24096">
    <property type="entry name" value="LONG-CHAIN-FATTY-ACID--COA LIGASE"/>
    <property type="match status" value="1"/>
</dbReference>
<dbReference type="PANTHER" id="PTHR24096:SF422">
    <property type="entry name" value="BCDNA.GH02901"/>
    <property type="match status" value="1"/>
</dbReference>
<dbReference type="Proteomes" id="UP000708208">
    <property type="component" value="Unassembled WGS sequence"/>
</dbReference>
<accession>A0A8J2LHG2</accession>
<name>A0A8J2LHG2_9HEXA</name>
<feature type="non-terminal residue" evidence="4">
    <location>
        <position position="1"/>
    </location>
</feature>
<sequence length="236" mass="26107">MQLKLIMNAFETLRIKFPLRPLLVPVPMPQRIAYRSNTTTSTNDYILKHPTTSSVNPIVGATLPEILWSNLSKFESLPAYECAESGRKYTHHEVYKLSRNFATSLLHSGLSQNDVVGIILPNTPEYPIAIIGIWSAGLIATTVNPIYTQDEIAHQLNCSGAKAVVTTNNCLPILQNIQRSEGSCLRLIIVVSTPAPPRWAHSFFDMTKTKVDENILLKSSGGFDAREQIAAIPYSS</sequence>
<dbReference type="Pfam" id="PF00501">
    <property type="entry name" value="AMP-binding"/>
    <property type="match status" value="1"/>
</dbReference>
<protein>
    <recommendedName>
        <fullName evidence="3">AMP-dependent synthetase/ligase domain-containing protein</fullName>
    </recommendedName>
</protein>
<comment type="caution">
    <text evidence="4">The sequence shown here is derived from an EMBL/GenBank/DDBJ whole genome shotgun (WGS) entry which is preliminary data.</text>
</comment>